<dbReference type="GO" id="GO:0016301">
    <property type="term" value="F:kinase activity"/>
    <property type="evidence" value="ECO:0007669"/>
    <property type="project" value="UniProtKB-KW"/>
</dbReference>
<evidence type="ECO:0000259" key="6">
    <source>
        <dbReference type="Pfam" id="PF00294"/>
    </source>
</evidence>
<evidence type="ECO:0000313" key="8">
    <source>
        <dbReference type="Proteomes" id="UP000216361"/>
    </source>
</evidence>
<dbReference type="InterPro" id="IPR002173">
    <property type="entry name" value="Carboh/pur_kinase_PfkB_CS"/>
</dbReference>
<reference evidence="7 8" key="1">
    <citation type="submission" date="2017-07" db="EMBL/GenBank/DDBJ databases">
        <title>Elstera cyanobacteriorum sp. nov., a novel bacterium isolated from cyanobacterial aggregates in a eutrophic lake.</title>
        <authorList>
            <person name="Cai H."/>
        </authorList>
    </citation>
    <scope>NUCLEOTIDE SEQUENCE [LARGE SCALE GENOMIC DNA]</scope>
    <source>
        <strain evidence="7 8">TH019</strain>
    </source>
</reference>
<dbReference type="PANTHER" id="PTHR43085">
    <property type="entry name" value="HEXOKINASE FAMILY MEMBER"/>
    <property type="match status" value="1"/>
</dbReference>
<evidence type="ECO:0000256" key="2">
    <source>
        <dbReference type="ARBA" id="ARBA00022679"/>
    </source>
</evidence>
<evidence type="ECO:0000313" key="7">
    <source>
        <dbReference type="EMBL" id="OYQ19413.1"/>
    </source>
</evidence>
<dbReference type="PANTHER" id="PTHR43085:SF1">
    <property type="entry name" value="PSEUDOURIDINE KINASE-RELATED"/>
    <property type="match status" value="1"/>
</dbReference>
<dbReference type="InterPro" id="IPR011611">
    <property type="entry name" value="PfkB_dom"/>
</dbReference>
<evidence type="ECO:0000256" key="4">
    <source>
        <dbReference type="ARBA" id="ARBA00022777"/>
    </source>
</evidence>
<dbReference type="OrthoDB" id="9795789at2"/>
<keyword evidence="3" id="KW-0547">Nucleotide-binding</keyword>
<comment type="caution">
    <text evidence="7">The sequence shown here is derived from an EMBL/GenBank/DDBJ whole genome shotgun (WGS) entry which is preliminary data.</text>
</comment>
<dbReference type="Proteomes" id="UP000216361">
    <property type="component" value="Unassembled WGS sequence"/>
</dbReference>
<dbReference type="RefSeq" id="WP_094408518.1">
    <property type="nucleotide sequence ID" value="NZ_BMJZ01000004.1"/>
</dbReference>
<dbReference type="CDD" id="cd01167">
    <property type="entry name" value="bac_FRK"/>
    <property type="match status" value="1"/>
</dbReference>
<gene>
    <name evidence="7" type="ORF">CHR90_08300</name>
</gene>
<keyword evidence="8" id="KW-1185">Reference proteome</keyword>
<dbReference type="Pfam" id="PF00294">
    <property type="entry name" value="PfkB"/>
    <property type="match status" value="1"/>
</dbReference>
<sequence length="312" mass="33456">MTRGWLLSCGDALIDFMPTESKDGTRVMEPIVGGSCLNIAVAMARLGAPTGFVGALSTDMFGDMIAQHAEASGVDLRFCDRLPNQNTLAFIQLNPDNSASYAFYDEGSAARAWRFQPERFPWAEIAALHVGSTTLIDDPSSSETLALARAAKAAGVLVSLDPNCRPILVKDRNDFRARIATFAREATVIRMSDEDFEFLYGTANTDTIAEGFLAQGVELVVLTRGRHGATAWNKAAGGVHIPAPEIRIADTIGAGDTFLAALLVTLQDRGWLRSLDALLPSILGDCLRFAVQAAAITCSRPGANPPWRDEVA</sequence>
<dbReference type="EMBL" id="NOXS01000031">
    <property type="protein sequence ID" value="OYQ19413.1"/>
    <property type="molecule type" value="Genomic_DNA"/>
</dbReference>
<keyword evidence="2" id="KW-0808">Transferase</keyword>
<protein>
    <submittedName>
        <fullName evidence="7">Carbohydrate kinase</fullName>
    </submittedName>
</protein>
<dbReference type="SUPFAM" id="SSF53613">
    <property type="entry name" value="Ribokinase-like"/>
    <property type="match status" value="1"/>
</dbReference>
<organism evidence="7 8">
    <name type="scientific">Elstera cyanobacteriorum</name>
    <dbReference type="NCBI Taxonomy" id="2022747"/>
    <lineage>
        <taxon>Bacteria</taxon>
        <taxon>Pseudomonadati</taxon>
        <taxon>Pseudomonadota</taxon>
        <taxon>Alphaproteobacteria</taxon>
        <taxon>Rhodospirillales</taxon>
        <taxon>Rhodospirillaceae</taxon>
        <taxon>Elstera</taxon>
    </lineage>
</organism>
<keyword evidence="5" id="KW-0067">ATP-binding</keyword>
<feature type="domain" description="Carbohydrate kinase PfkB" evidence="6">
    <location>
        <begin position="8"/>
        <end position="307"/>
    </location>
</feature>
<dbReference type="Gene3D" id="3.40.1190.20">
    <property type="match status" value="1"/>
</dbReference>
<evidence type="ECO:0000256" key="3">
    <source>
        <dbReference type="ARBA" id="ARBA00022741"/>
    </source>
</evidence>
<dbReference type="GO" id="GO:0005524">
    <property type="term" value="F:ATP binding"/>
    <property type="evidence" value="ECO:0007669"/>
    <property type="project" value="UniProtKB-KW"/>
</dbReference>
<proteinExistence type="inferred from homology"/>
<dbReference type="InterPro" id="IPR050306">
    <property type="entry name" value="PfkB_Carbo_kinase"/>
</dbReference>
<dbReference type="PROSITE" id="PS00584">
    <property type="entry name" value="PFKB_KINASES_2"/>
    <property type="match status" value="1"/>
</dbReference>
<dbReference type="AlphaFoldDB" id="A0A255XR27"/>
<dbReference type="InterPro" id="IPR029056">
    <property type="entry name" value="Ribokinase-like"/>
</dbReference>
<name>A0A255XR27_9PROT</name>
<comment type="similarity">
    <text evidence="1">Belongs to the carbohydrate kinase PfkB family.</text>
</comment>
<evidence type="ECO:0000256" key="5">
    <source>
        <dbReference type="ARBA" id="ARBA00022840"/>
    </source>
</evidence>
<accession>A0A255XR27</accession>
<keyword evidence="4 7" id="KW-0418">Kinase</keyword>
<evidence type="ECO:0000256" key="1">
    <source>
        <dbReference type="ARBA" id="ARBA00010688"/>
    </source>
</evidence>